<evidence type="ECO:0000313" key="3">
    <source>
        <dbReference type="EMBL" id="MFC6754453.1"/>
    </source>
</evidence>
<gene>
    <name evidence="3" type="ORF">ACFQEU_13430</name>
</gene>
<proteinExistence type="predicted"/>
<dbReference type="InterPro" id="IPR055775">
    <property type="entry name" value="DUF7351"/>
</dbReference>
<dbReference type="Proteomes" id="UP001596442">
    <property type="component" value="Unassembled WGS sequence"/>
</dbReference>
<evidence type="ECO:0000259" key="2">
    <source>
        <dbReference type="Pfam" id="PF24042"/>
    </source>
</evidence>
<feature type="domain" description="DUF7347" evidence="1">
    <location>
        <begin position="14"/>
        <end position="91"/>
    </location>
</feature>
<dbReference type="InterPro" id="IPR055771">
    <property type="entry name" value="DUF7347"/>
</dbReference>
<feature type="domain" description="DUF7351" evidence="2">
    <location>
        <begin position="110"/>
        <end position="271"/>
    </location>
</feature>
<evidence type="ECO:0000313" key="4">
    <source>
        <dbReference type="Proteomes" id="UP001596442"/>
    </source>
</evidence>
<dbReference type="Gene3D" id="1.10.10.10">
    <property type="entry name" value="Winged helix-like DNA-binding domain superfamily/Winged helix DNA-binding domain"/>
    <property type="match status" value="1"/>
</dbReference>
<evidence type="ECO:0000259" key="1">
    <source>
        <dbReference type="Pfam" id="PF24038"/>
    </source>
</evidence>
<evidence type="ECO:0008006" key="5">
    <source>
        <dbReference type="Google" id="ProtNLM"/>
    </source>
</evidence>
<accession>A0ABD5SG09</accession>
<comment type="caution">
    <text evidence="3">The sequence shown here is derived from an EMBL/GenBank/DDBJ whole genome shotgun (WGS) entry which is preliminary data.</text>
</comment>
<keyword evidence="4" id="KW-1185">Reference proteome</keyword>
<organism evidence="3 4">
    <name type="scientific">Halorubrum tibetense</name>
    <dbReference type="NCBI Taxonomy" id="175631"/>
    <lineage>
        <taxon>Archaea</taxon>
        <taxon>Methanobacteriati</taxon>
        <taxon>Methanobacteriota</taxon>
        <taxon>Stenosarchaea group</taxon>
        <taxon>Halobacteria</taxon>
        <taxon>Halobacteriales</taxon>
        <taxon>Haloferacaceae</taxon>
        <taxon>Halorubrum</taxon>
    </lineage>
</organism>
<dbReference type="Pfam" id="PF24038">
    <property type="entry name" value="DUF7347"/>
    <property type="match status" value="1"/>
</dbReference>
<dbReference type="AlphaFoldDB" id="A0ABD5SG09"/>
<dbReference type="InterPro" id="IPR036388">
    <property type="entry name" value="WH-like_DNA-bd_sf"/>
</dbReference>
<reference evidence="3 4" key="1">
    <citation type="journal article" date="2019" name="Int. J. Syst. Evol. Microbiol.">
        <title>The Global Catalogue of Microorganisms (GCM) 10K type strain sequencing project: providing services to taxonomists for standard genome sequencing and annotation.</title>
        <authorList>
            <consortium name="The Broad Institute Genomics Platform"/>
            <consortium name="The Broad Institute Genome Sequencing Center for Infectious Disease"/>
            <person name="Wu L."/>
            <person name="Ma J."/>
        </authorList>
    </citation>
    <scope>NUCLEOTIDE SEQUENCE [LARGE SCALE GENOMIC DNA]</scope>
    <source>
        <strain evidence="3 4">CGMCC 1.3239</strain>
    </source>
</reference>
<dbReference type="EMBL" id="JBHSWW010000270">
    <property type="protein sequence ID" value="MFC6754453.1"/>
    <property type="molecule type" value="Genomic_DNA"/>
</dbReference>
<name>A0ABD5SG09_9EURY</name>
<protein>
    <recommendedName>
        <fullName evidence="5">ArsR family transcriptional regulator</fullName>
    </recommendedName>
</protein>
<dbReference type="RefSeq" id="WP_379782955.1">
    <property type="nucleotide sequence ID" value="NZ_JBHSWW010000270.1"/>
</dbReference>
<dbReference type="Pfam" id="PF24042">
    <property type="entry name" value="DUF7351"/>
    <property type="match status" value="1"/>
</dbReference>
<sequence length="306" mass="33234">MDATAGGKPRDALAFAALDSDVRLAILDSLYERTVEPGPLADDATYSTIKSDVGVDDSGRFSYHLDRLTDRFVTKTDDGYRLAEPGREVVRLRRREVLTSDASVDTQPIDRTCYRCGGGLETAYRGGYMVTRCRECDGLVDHELVPTGTVSAISYPPSGVRGIGIDTAFERAHAIVDQHLRTMAGGFCSECGHGVTATLMPGYDRDSTGNGGDSRFTHDGLVKLSCDHCGQRRVSHPLHVTADRGPMAGFFAERGLDPGWDRFAEVMAWDTTPGPDGVRFESPDGTVWTVDDDLHVTRDDPDAAGR</sequence>